<feature type="region of interest" description="Disordered" evidence="1">
    <location>
        <begin position="1"/>
        <end position="154"/>
    </location>
</feature>
<organism evidence="2 3">
    <name type="scientific">Ensete ventricosum</name>
    <name type="common">Abyssinian banana</name>
    <name type="synonym">Musa ensete</name>
    <dbReference type="NCBI Taxonomy" id="4639"/>
    <lineage>
        <taxon>Eukaryota</taxon>
        <taxon>Viridiplantae</taxon>
        <taxon>Streptophyta</taxon>
        <taxon>Embryophyta</taxon>
        <taxon>Tracheophyta</taxon>
        <taxon>Spermatophyta</taxon>
        <taxon>Magnoliopsida</taxon>
        <taxon>Liliopsida</taxon>
        <taxon>Zingiberales</taxon>
        <taxon>Musaceae</taxon>
        <taxon>Ensete</taxon>
    </lineage>
</organism>
<gene>
    <name evidence="2" type="ORF">B296_00037543</name>
</gene>
<feature type="compositionally biased region" description="Basic and acidic residues" evidence="1">
    <location>
        <begin position="117"/>
        <end position="127"/>
    </location>
</feature>
<sequence>MATTAWIAGEEQRPRCGVGQGKKGSSVRVIGSDDYGRSTTVTEGKRRQRQRRLEASEESEEGAGSEGRRQQRKARLGRVGSDCSNKMAEEEGGDGSDQKGNDGNSRWSVGRGCVAAEQRRQGRRVEVEEGNDVVGRGRGQRPRTCTRGRDWKKTTAKDLRQRARLEEDNSPWLRMVGVGGCCDREAVGEEQRVMAAGAAAGCSGRGEKEVEEAATAAEVAGKRRRQRRLATGAGCDCGEEGQRLTATADAGGLRQRKTEEGSNSIGRWLRLGQGGEEDSLLFL</sequence>
<evidence type="ECO:0000256" key="1">
    <source>
        <dbReference type="SAM" id="MobiDB-lite"/>
    </source>
</evidence>
<reference evidence="2 3" key="1">
    <citation type="journal article" date="2014" name="Agronomy (Basel)">
        <title>A Draft Genome Sequence for Ensete ventricosum, the Drought-Tolerant Tree Against Hunger.</title>
        <authorList>
            <person name="Harrison J."/>
            <person name="Moore K.A."/>
            <person name="Paszkiewicz K."/>
            <person name="Jones T."/>
            <person name="Grant M."/>
            <person name="Ambacheew D."/>
            <person name="Muzemil S."/>
            <person name="Studholme D.J."/>
        </authorList>
    </citation>
    <scope>NUCLEOTIDE SEQUENCE [LARGE SCALE GENOMIC DNA]</scope>
</reference>
<name>A0A426ZZC8_ENSVE</name>
<dbReference type="EMBL" id="AMZH03004385">
    <property type="protein sequence ID" value="RRT69318.1"/>
    <property type="molecule type" value="Genomic_DNA"/>
</dbReference>
<proteinExistence type="predicted"/>
<dbReference type="AlphaFoldDB" id="A0A426ZZC8"/>
<dbReference type="Proteomes" id="UP000287651">
    <property type="component" value="Unassembled WGS sequence"/>
</dbReference>
<comment type="caution">
    <text evidence="2">The sequence shown here is derived from an EMBL/GenBank/DDBJ whole genome shotgun (WGS) entry which is preliminary data.</text>
</comment>
<evidence type="ECO:0000313" key="2">
    <source>
        <dbReference type="EMBL" id="RRT69318.1"/>
    </source>
</evidence>
<evidence type="ECO:0000313" key="3">
    <source>
        <dbReference type="Proteomes" id="UP000287651"/>
    </source>
</evidence>
<accession>A0A426ZZC8</accession>
<protein>
    <submittedName>
        <fullName evidence="2">Uncharacterized protein</fullName>
    </submittedName>
</protein>